<dbReference type="InterPro" id="IPR005121">
    <property type="entry name" value="Fdx_antiC-bd"/>
</dbReference>
<dbReference type="Gene3D" id="3.50.40.10">
    <property type="entry name" value="Phenylalanyl-trna Synthetase, Chain B, domain 3"/>
    <property type="match status" value="1"/>
</dbReference>
<dbReference type="Pfam" id="PF03483">
    <property type="entry name" value="B3_4"/>
    <property type="match status" value="1"/>
</dbReference>
<reference evidence="20 21" key="1">
    <citation type="submission" date="2018-11" db="EMBL/GenBank/DDBJ databases">
        <title>Sequencing the genomes of 1000 actinobacteria strains.</title>
        <authorList>
            <person name="Klenk H.-P."/>
        </authorList>
    </citation>
    <scope>NUCLEOTIDE SEQUENCE [LARGE SCALE GENOMIC DNA]</scope>
    <source>
        <strain evidence="20 21">DSM 13521</strain>
    </source>
</reference>
<sequence>MPYVVMPWLGEHVELPKDLTAERLAADLVRVGLEEEAIHSSGVTGPLVVGRVLERTPEPQKNGKVINWCQLDTGERTEDGEVVPRGVICGAHNFEVGDAVVVALPGAVLPGDFVIASRKTYGHVSNGMICSAEELGLADDPRYAGDGIIVLATAAELADDSADSAHLAPGTDALALLGLADEVLEINVTPDRGYCFSVRGVAREYAHATGARFTDPGLPAPAGSAPATPEPTTEAFVVEIDDDAPIHGVVGCDRFVTRVVRGVDPAAPSPQWLQERLRKAGMRPISLAVDATNYVMLDLGQPLHAYDLARVHEPIVVRRARAGERLVTLDDADRALDAEDLLITDSPDGVRGARPIGIGGVMGGASTEVSDATTDVLVEAAHFDPVTIARSARRHKLPSEASRRFERGVDTRLQAIAAQRVVGLLVTYGGGTADDARVGDVGVTTAAAPIVLDPAAVSALVGVDYTEDEVHDTLVEIGADVQAILSSGEDSSVTHELLVTPPTWRPDLTAPEDLIEEVVRLRGYDAVPSVLPHAAVGHGLTREQRLRRGAQRTLAEAGLVQVLSFPFVSPQVHDDLGEPVGDERRSAERLANPMADDAPELRTSLLATLLPIAARNLARGAGEVAVYEVGMVTRTRPGGPGLLPAGGSYPGEDVVAALLKSVPEQEEHAAAVLASAGRAGSGAESAETAIALAVRLASSLGTVVEVHARPVSSPRAPFHPGRCAELTTPDGFVLGHAGELAPSVARAFGLGARPAALELDLGALVTAAGNGLAAGPVGKLSTFPLAKEDLAFAVDARVPAETVRRTILEAAGDLAESVELFDVYEGEQVGEGRRSLAFALRLRAGDHTLTAAETAAVREAAVALVAERLGGELRA</sequence>
<dbReference type="GO" id="GO:0000287">
    <property type="term" value="F:magnesium ion binding"/>
    <property type="evidence" value="ECO:0007669"/>
    <property type="project" value="UniProtKB-UniRule"/>
</dbReference>
<dbReference type="InterPro" id="IPR012340">
    <property type="entry name" value="NA-bd_OB-fold"/>
</dbReference>
<keyword evidence="9 15" id="KW-0067">ATP-binding</keyword>
<evidence type="ECO:0000256" key="4">
    <source>
        <dbReference type="ARBA" id="ARBA00022490"/>
    </source>
</evidence>
<dbReference type="PROSITE" id="PS51483">
    <property type="entry name" value="B5"/>
    <property type="match status" value="1"/>
</dbReference>
<dbReference type="EC" id="6.1.1.20" evidence="15"/>
<comment type="subcellular location">
    <subcellularLocation>
        <location evidence="1 15">Cytoplasm</location>
    </subcellularLocation>
</comment>
<evidence type="ECO:0000256" key="16">
    <source>
        <dbReference type="PROSITE-ProRule" id="PRU00209"/>
    </source>
</evidence>
<dbReference type="SMART" id="SM00874">
    <property type="entry name" value="B5"/>
    <property type="match status" value="1"/>
</dbReference>
<keyword evidence="10 15" id="KW-0460">Magnesium</keyword>
<feature type="domain" description="B5" evidence="19">
    <location>
        <begin position="445"/>
        <end position="529"/>
    </location>
</feature>
<dbReference type="NCBIfam" id="TIGR00472">
    <property type="entry name" value="pheT_bact"/>
    <property type="match status" value="1"/>
</dbReference>
<comment type="catalytic activity">
    <reaction evidence="14 15">
        <text>tRNA(Phe) + L-phenylalanine + ATP = L-phenylalanyl-tRNA(Phe) + AMP + diphosphate + H(+)</text>
        <dbReference type="Rhea" id="RHEA:19413"/>
        <dbReference type="Rhea" id="RHEA-COMP:9668"/>
        <dbReference type="Rhea" id="RHEA-COMP:9699"/>
        <dbReference type="ChEBI" id="CHEBI:15378"/>
        <dbReference type="ChEBI" id="CHEBI:30616"/>
        <dbReference type="ChEBI" id="CHEBI:33019"/>
        <dbReference type="ChEBI" id="CHEBI:58095"/>
        <dbReference type="ChEBI" id="CHEBI:78442"/>
        <dbReference type="ChEBI" id="CHEBI:78531"/>
        <dbReference type="ChEBI" id="CHEBI:456215"/>
        <dbReference type="EC" id="6.1.1.20"/>
    </reaction>
</comment>
<evidence type="ECO:0000256" key="6">
    <source>
        <dbReference type="ARBA" id="ARBA00022598"/>
    </source>
</evidence>
<dbReference type="Gene3D" id="2.40.50.140">
    <property type="entry name" value="Nucleic acid-binding proteins"/>
    <property type="match status" value="1"/>
</dbReference>
<evidence type="ECO:0000256" key="12">
    <source>
        <dbReference type="ARBA" id="ARBA00022917"/>
    </source>
</evidence>
<evidence type="ECO:0000313" key="20">
    <source>
        <dbReference type="EMBL" id="ROR93807.1"/>
    </source>
</evidence>
<comment type="cofactor">
    <cofactor evidence="15">
        <name>Mg(2+)</name>
        <dbReference type="ChEBI" id="CHEBI:18420"/>
    </cofactor>
    <text evidence="15">Binds 2 magnesium ions per tetramer.</text>
</comment>
<evidence type="ECO:0000259" key="18">
    <source>
        <dbReference type="PROSITE" id="PS51447"/>
    </source>
</evidence>
<comment type="subunit">
    <text evidence="3 15">Tetramer of two alpha and two beta subunits.</text>
</comment>
<dbReference type="PROSITE" id="PS50886">
    <property type="entry name" value="TRBD"/>
    <property type="match status" value="1"/>
</dbReference>
<evidence type="ECO:0000256" key="3">
    <source>
        <dbReference type="ARBA" id="ARBA00011209"/>
    </source>
</evidence>
<comment type="similarity">
    <text evidence="2 15">Belongs to the phenylalanyl-tRNA synthetase beta subunit family. Type 1 subfamily.</text>
</comment>
<feature type="binding site" evidence="15">
    <location>
        <position position="507"/>
    </location>
    <ligand>
        <name>Mg(2+)</name>
        <dbReference type="ChEBI" id="CHEBI:18420"/>
        <note>shared with alpha subunit</note>
    </ligand>
</feature>
<dbReference type="GO" id="GO:0000049">
    <property type="term" value="F:tRNA binding"/>
    <property type="evidence" value="ECO:0007669"/>
    <property type="project" value="UniProtKB-UniRule"/>
</dbReference>
<keyword evidence="13 15" id="KW-0030">Aminoacyl-tRNA synthetase</keyword>
<evidence type="ECO:0000256" key="15">
    <source>
        <dbReference type="HAMAP-Rule" id="MF_00283"/>
    </source>
</evidence>
<evidence type="ECO:0000256" key="9">
    <source>
        <dbReference type="ARBA" id="ARBA00022840"/>
    </source>
</evidence>
<dbReference type="SUPFAM" id="SSF50249">
    <property type="entry name" value="Nucleic acid-binding proteins"/>
    <property type="match status" value="1"/>
</dbReference>
<dbReference type="PANTHER" id="PTHR10947">
    <property type="entry name" value="PHENYLALANYL-TRNA SYNTHETASE BETA CHAIN AND LEUCINE-RICH REPEAT-CONTAINING PROTEIN 47"/>
    <property type="match status" value="1"/>
</dbReference>
<keyword evidence="5 16" id="KW-0820">tRNA-binding</keyword>
<dbReference type="InterPro" id="IPR033714">
    <property type="entry name" value="tRNA_bind_bactPheRS"/>
</dbReference>
<keyword evidence="12 15" id="KW-0648">Protein biosynthesis</keyword>
<feature type="binding site" evidence="15">
    <location>
        <position position="513"/>
    </location>
    <ligand>
        <name>Mg(2+)</name>
        <dbReference type="ChEBI" id="CHEBI:18420"/>
        <note>shared with alpha subunit</note>
    </ligand>
</feature>
<dbReference type="Gene3D" id="3.30.70.380">
    <property type="entry name" value="Ferrodoxin-fold anticodon-binding domain"/>
    <property type="match status" value="1"/>
</dbReference>
<dbReference type="GO" id="GO:0005524">
    <property type="term" value="F:ATP binding"/>
    <property type="evidence" value="ECO:0007669"/>
    <property type="project" value="UniProtKB-UniRule"/>
</dbReference>
<proteinExistence type="inferred from homology"/>
<keyword evidence="4 15" id="KW-0963">Cytoplasm</keyword>
<keyword evidence="8 15" id="KW-0547">Nucleotide-binding</keyword>
<feature type="binding site" evidence="15">
    <location>
        <position position="517"/>
    </location>
    <ligand>
        <name>Mg(2+)</name>
        <dbReference type="ChEBI" id="CHEBI:18420"/>
        <note>shared with alpha subunit</note>
    </ligand>
</feature>
<dbReference type="EMBL" id="RKHQ01000002">
    <property type="protein sequence ID" value="ROR93807.1"/>
    <property type="molecule type" value="Genomic_DNA"/>
</dbReference>
<dbReference type="Gene3D" id="3.30.930.10">
    <property type="entry name" value="Bira Bifunctional Protein, Domain 2"/>
    <property type="match status" value="1"/>
</dbReference>
<dbReference type="RefSeq" id="WP_123740701.1">
    <property type="nucleotide sequence ID" value="NZ_RKHQ01000002.1"/>
</dbReference>
<gene>
    <name evidence="15" type="primary">pheT</name>
    <name evidence="20" type="ORF">EDD28_3235</name>
</gene>
<dbReference type="GO" id="GO:0009328">
    <property type="term" value="C:phenylalanine-tRNA ligase complex"/>
    <property type="evidence" value="ECO:0007669"/>
    <property type="project" value="TreeGrafter"/>
</dbReference>
<evidence type="ECO:0000256" key="10">
    <source>
        <dbReference type="ARBA" id="ARBA00022842"/>
    </source>
</evidence>
<feature type="binding site" evidence="15">
    <location>
        <position position="516"/>
    </location>
    <ligand>
        <name>Mg(2+)</name>
        <dbReference type="ChEBI" id="CHEBI:18420"/>
        <note>shared with alpha subunit</note>
    </ligand>
</feature>
<dbReference type="InterPro" id="IPR041616">
    <property type="entry name" value="PheRS_beta_core"/>
</dbReference>
<dbReference type="InterPro" id="IPR045864">
    <property type="entry name" value="aa-tRNA-synth_II/BPL/LPL"/>
</dbReference>
<name>A0A3N2D208_9MICO</name>
<dbReference type="SUPFAM" id="SSF46955">
    <property type="entry name" value="Putative DNA-binding domain"/>
    <property type="match status" value="1"/>
</dbReference>
<dbReference type="SUPFAM" id="SSF56037">
    <property type="entry name" value="PheT/TilS domain"/>
    <property type="match status" value="1"/>
</dbReference>
<evidence type="ECO:0000256" key="11">
    <source>
        <dbReference type="ARBA" id="ARBA00022884"/>
    </source>
</evidence>
<keyword evidence="6 15" id="KW-0436">Ligase</keyword>
<evidence type="ECO:0000259" key="17">
    <source>
        <dbReference type="PROSITE" id="PS50886"/>
    </source>
</evidence>
<dbReference type="PANTHER" id="PTHR10947:SF0">
    <property type="entry name" value="PHENYLALANINE--TRNA LIGASE BETA SUBUNIT"/>
    <property type="match status" value="1"/>
</dbReference>
<evidence type="ECO:0000256" key="8">
    <source>
        <dbReference type="ARBA" id="ARBA00022741"/>
    </source>
</evidence>
<dbReference type="InterPro" id="IPR036690">
    <property type="entry name" value="Fdx_antiC-bd_sf"/>
</dbReference>
<evidence type="ECO:0000256" key="13">
    <source>
        <dbReference type="ARBA" id="ARBA00023146"/>
    </source>
</evidence>
<dbReference type="GO" id="GO:0006432">
    <property type="term" value="P:phenylalanyl-tRNA aminoacylation"/>
    <property type="evidence" value="ECO:0007669"/>
    <property type="project" value="UniProtKB-UniRule"/>
</dbReference>
<comment type="caution">
    <text evidence="20">The sequence shown here is derived from an EMBL/GenBank/DDBJ whole genome shotgun (WGS) entry which is preliminary data.</text>
</comment>
<evidence type="ECO:0000256" key="7">
    <source>
        <dbReference type="ARBA" id="ARBA00022723"/>
    </source>
</evidence>
<evidence type="ECO:0000256" key="1">
    <source>
        <dbReference type="ARBA" id="ARBA00004496"/>
    </source>
</evidence>
<feature type="domain" description="TRNA-binding" evidence="17">
    <location>
        <begin position="41"/>
        <end position="162"/>
    </location>
</feature>
<keyword evidence="11 16" id="KW-0694">RNA-binding</keyword>
<feature type="domain" description="FDX-ACB" evidence="18">
    <location>
        <begin position="781"/>
        <end position="874"/>
    </location>
</feature>
<keyword evidence="21" id="KW-1185">Reference proteome</keyword>
<dbReference type="Pfam" id="PF17759">
    <property type="entry name" value="tRNA_synthFbeta"/>
    <property type="match status" value="1"/>
</dbReference>
<protein>
    <recommendedName>
        <fullName evidence="15">Phenylalanine--tRNA ligase beta subunit</fullName>
        <ecNumber evidence="15">6.1.1.20</ecNumber>
    </recommendedName>
    <alternativeName>
        <fullName evidence="15">Phenylalanyl-tRNA synthetase beta subunit</fullName>
        <shortName evidence="15">PheRS</shortName>
    </alternativeName>
</protein>
<dbReference type="InterPro" id="IPR009061">
    <property type="entry name" value="DNA-bd_dom_put_sf"/>
</dbReference>
<organism evidence="20 21">
    <name type="scientific">Salana multivorans</name>
    <dbReference type="NCBI Taxonomy" id="120377"/>
    <lineage>
        <taxon>Bacteria</taxon>
        <taxon>Bacillati</taxon>
        <taxon>Actinomycetota</taxon>
        <taxon>Actinomycetes</taxon>
        <taxon>Micrococcales</taxon>
        <taxon>Beutenbergiaceae</taxon>
        <taxon>Salana</taxon>
    </lineage>
</organism>
<dbReference type="Pfam" id="PF01588">
    <property type="entry name" value="tRNA_bind"/>
    <property type="match status" value="1"/>
</dbReference>
<evidence type="ECO:0000313" key="21">
    <source>
        <dbReference type="Proteomes" id="UP000275356"/>
    </source>
</evidence>
<dbReference type="GO" id="GO:0004826">
    <property type="term" value="F:phenylalanine-tRNA ligase activity"/>
    <property type="evidence" value="ECO:0007669"/>
    <property type="project" value="UniProtKB-UniRule"/>
</dbReference>
<evidence type="ECO:0000259" key="19">
    <source>
        <dbReference type="PROSITE" id="PS51483"/>
    </source>
</evidence>
<dbReference type="PROSITE" id="PS51447">
    <property type="entry name" value="FDX_ACB"/>
    <property type="match status" value="1"/>
</dbReference>
<dbReference type="InterPro" id="IPR020825">
    <property type="entry name" value="Phe-tRNA_synthase-like_B3/B4"/>
</dbReference>
<dbReference type="InterPro" id="IPR004532">
    <property type="entry name" value="Phe-tRNA-ligase_IIc_bsu_bact"/>
</dbReference>
<dbReference type="Proteomes" id="UP000275356">
    <property type="component" value="Unassembled WGS sequence"/>
</dbReference>
<dbReference type="InterPro" id="IPR005147">
    <property type="entry name" value="tRNA_synthase_B5-dom"/>
</dbReference>
<dbReference type="SMART" id="SM00873">
    <property type="entry name" value="B3_4"/>
    <property type="match status" value="1"/>
</dbReference>
<accession>A0A3N2D208</accession>
<dbReference type="OrthoDB" id="9805455at2"/>
<dbReference type="InterPro" id="IPR002547">
    <property type="entry name" value="tRNA-bd_dom"/>
</dbReference>
<dbReference type="SMART" id="SM00896">
    <property type="entry name" value="FDX-ACB"/>
    <property type="match status" value="1"/>
</dbReference>
<dbReference type="InterPro" id="IPR005146">
    <property type="entry name" value="B3/B4_tRNA-bd"/>
</dbReference>
<dbReference type="AlphaFoldDB" id="A0A3N2D208"/>
<dbReference type="HAMAP" id="MF_00283">
    <property type="entry name" value="Phe_tRNA_synth_beta1"/>
    <property type="match status" value="1"/>
</dbReference>
<evidence type="ECO:0000256" key="14">
    <source>
        <dbReference type="ARBA" id="ARBA00049255"/>
    </source>
</evidence>
<dbReference type="CDD" id="cd02796">
    <property type="entry name" value="tRNA_bind_bactPheRS"/>
    <property type="match status" value="1"/>
</dbReference>
<evidence type="ECO:0000256" key="2">
    <source>
        <dbReference type="ARBA" id="ARBA00008653"/>
    </source>
</evidence>
<dbReference type="Gene3D" id="3.30.56.10">
    <property type="match status" value="2"/>
</dbReference>
<dbReference type="SUPFAM" id="SSF55681">
    <property type="entry name" value="Class II aaRS and biotin synthetases"/>
    <property type="match status" value="1"/>
</dbReference>
<dbReference type="Pfam" id="PF03147">
    <property type="entry name" value="FDX-ACB"/>
    <property type="match status" value="1"/>
</dbReference>
<keyword evidence="7 15" id="KW-0479">Metal-binding</keyword>
<evidence type="ECO:0000256" key="5">
    <source>
        <dbReference type="ARBA" id="ARBA00022555"/>
    </source>
</evidence>
<dbReference type="Pfam" id="PF03484">
    <property type="entry name" value="B5"/>
    <property type="match status" value="1"/>
</dbReference>
<dbReference type="InterPro" id="IPR045060">
    <property type="entry name" value="Phe-tRNA-ligase_IIc_bsu"/>
</dbReference>
<dbReference type="SUPFAM" id="SSF54991">
    <property type="entry name" value="Anticodon-binding domain of PheRS"/>
    <property type="match status" value="1"/>
</dbReference>